<dbReference type="EMBL" id="JAPFFF010000056">
    <property type="protein sequence ID" value="KAK8838177.1"/>
    <property type="molecule type" value="Genomic_DNA"/>
</dbReference>
<name>A0ABR2GW69_9EUKA</name>
<accession>A0ABR2GW69</accession>
<proteinExistence type="predicted"/>
<sequence>MPESSRKRLWYVASFIETHKKATTYKSWTNSFQKCGIFPFNPDEPLSNPHFQNRGNTEESETQTRNRLYISGKLLTSDETFNEIIDYYVSKCCPNPFTYGYESLYNCFIK</sequence>
<dbReference type="Proteomes" id="UP001470230">
    <property type="component" value="Unassembled WGS sequence"/>
</dbReference>
<reference evidence="1 2" key="1">
    <citation type="submission" date="2024-04" db="EMBL/GenBank/DDBJ databases">
        <title>Tritrichomonas musculus Genome.</title>
        <authorList>
            <person name="Alves-Ferreira E."/>
            <person name="Grigg M."/>
            <person name="Lorenzi H."/>
            <person name="Galac M."/>
        </authorList>
    </citation>
    <scope>NUCLEOTIDE SEQUENCE [LARGE SCALE GENOMIC DNA]</scope>
    <source>
        <strain evidence="1 2">EAF2021</strain>
    </source>
</reference>
<evidence type="ECO:0000313" key="1">
    <source>
        <dbReference type="EMBL" id="KAK8838177.1"/>
    </source>
</evidence>
<gene>
    <name evidence="1" type="ORF">M9Y10_035594</name>
</gene>
<comment type="caution">
    <text evidence="1">The sequence shown here is derived from an EMBL/GenBank/DDBJ whole genome shotgun (WGS) entry which is preliminary data.</text>
</comment>
<keyword evidence="2" id="KW-1185">Reference proteome</keyword>
<evidence type="ECO:0000313" key="2">
    <source>
        <dbReference type="Proteomes" id="UP001470230"/>
    </source>
</evidence>
<protein>
    <submittedName>
        <fullName evidence="1">Uncharacterized protein</fullName>
    </submittedName>
</protein>
<organism evidence="1 2">
    <name type="scientific">Tritrichomonas musculus</name>
    <dbReference type="NCBI Taxonomy" id="1915356"/>
    <lineage>
        <taxon>Eukaryota</taxon>
        <taxon>Metamonada</taxon>
        <taxon>Parabasalia</taxon>
        <taxon>Tritrichomonadida</taxon>
        <taxon>Tritrichomonadidae</taxon>
        <taxon>Tritrichomonas</taxon>
    </lineage>
</organism>